<dbReference type="InterPro" id="IPR050150">
    <property type="entry name" value="IgV_Light_Chain"/>
</dbReference>
<keyword evidence="3" id="KW-1185">Reference proteome</keyword>
<dbReference type="SUPFAM" id="SSF48726">
    <property type="entry name" value="Immunoglobulin"/>
    <property type="match status" value="2"/>
</dbReference>
<dbReference type="Gene3D" id="2.60.40.10">
    <property type="entry name" value="Immunoglobulins"/>
    <property type="match status" value="2"/>
</dbReference>
<sequence length="223" mass="24139">IQVTVTQPPVVTSAPGSSVTLTCRTNPAVYVWSDKDSRVHWYQQKSGEAPKLAIKLGKNPTSEFSSRFSGQGDGVNSVMTISGVQADDAAVYYCNSEGGSSFYSGDGVLLTSTEDIVRWWSTLRISSIPLTFYTWTDGASKVHWYQQKSGQAPKLLIYNGIHKPSSGGVPARFSGRGNGIDAALTISGVQTEDAAIYYCQTLLYSYTKISIKLNWLGIAVITC</sequence>
<protein>
    <recommendedName>
        <fullName evidence="1">Ig-like domain-containing protein</fullName>
    </recommendedName>
</protein>
<proteinExistence type="predicted"/>
<dbReference type="Proteomes" id="UP000261340">
    <property type="component" value="Unplaced"/>
</dbReference>
<dbReference type="Ensembl" id="ENSACIT00000030948.1">
    <property type="protein sequence ID" value="ENSACIP00000030156.1"/>
    <property type="gene ID" value="ENSACIG00000023339.1"/>
</dbReference>
<dbReference type="InterPro" id="IPR013106">
    <property type="entry name" value="Ig_V-set"/>
</dbReference>
<name>A0A3Q0SZ55_AMPCI</name>
<evidence type="ECO:0000313" key="2">
    <source>
        <dbReference type="Ensembl" id="ENSACIP00000030156.1"/>
    </source>
</evidence>
<dbReference type="Pfam" id="PF07686">
    <property type="entry name" value="V-set"/>
    <property type="match status" value="2"/>
</dbReference>
<dbReference type="InterPro" id="IPR007110">
    <property type="entry name" value="Ig-like_dom"/>
</dbReference>
<dbReference type="PROSITE" id="PS50835">
    <property type="entry name" value="IG_LIKE"/>
    <property type="match status" value="1"/>
</dbReference>
<dbReference type="SMART" id="SM00406">
    <property type="entry name" value="IGv"/>
    <property type="match status" value="2"/>
</dbReference>
<dbReference type="GeneTree" id="ENSGT01080000257344"/>
<reference evidence="2" key="1">
    <citation type="submission" date="2025-08" db="UniProtKB">
        <authorList>
            <consortium name="Ensembl"/>
        </authorList>
    </citation>
    <scope>IDENTIFICATION</scope>
</reference>
<dbReference type="AlphaFoldDB" id="A0A3Q0SZ55"/>
<dbReference type="OMA" id="MSITHTC"/>
<accession>A0A3Q0SZ55</accession>
<evidence type="ECO:0000313" key="3">
    <source>
        <dbReference type="Proteomes" id="UP000261340"/>
    </source>
</evidence>
<dbReference type="InterPro" id="IPR013783">
    <property type="entry name" value="Ig-like_fold"/>
</dbReference>
<dbReference type="InterPro" id="IPR003599">
    <property type="entry name" value="Ig_sub"/>
</dbReference>
<dbReference type="STRING" id="61819.ENSACIP00000030156"/>
<dbReference type="SMART" id="SM00409">
    <property type="entry name" value="IG"/>
    <property type="match status" value="2"/>
</dbReference>
<feature type="domain" description="Ig-like" evidence="1">
    <location>
        <begin position="1"/>
        <end position="111"/>
    </location>
</feature>
<reference evidence="2" key="2">
    <citation type="submission" date="2025-09" db="UniProtKB">
        <authorList>
            <consortium name="Ensembl"/>
        </authorList>
    </citation>
    <scope>IDENTIFICATION</scope>
</reference>
<dbReference type="PANTHER" id="PTHR23267">
    <property type="entry name" value="IMMUNOGLOBULIN LIGHT CHAIN"/>
    <property type="match status" value="1"/>
</dbReference>
<evidence type="ECO:0000259" key="1">
    <source>
        <dbReference type="PROSITE" id="PS50835"/>
    </source>
</evidence>
<dbReference type="InterPro" id="IPR036179">
    <property type="entry name" value="Ig-like_dom_sf"/>
</dbReference>
<organism evidence="2 3">
    <name type="scientific">Amphilophus citrinellus</name>
    <name type="common">Midas cichlid</name>
    <name type="synonym">Cichlasoma citrinellum</name>
    <dbReference type="NCBI Taxonomy" id="61819"/>
    <lineage>
        <taxon>Eukaryota</taxon>
        <taxon>Metazoa</taxon>
        <taxon>Chordata</taxon>
        <taxon>Craniata</taxon>
        <taxon>Vertebrata</taxon>
        <taxon>Euteleostomi</taxon>
        <taxon>Actinopterygii</taxon>
        <taxon>Neopterygii</taxon>
        <taxon>Teleostei</taxon>
        <taxon>Neoteleostei</taxon>
        <taxon>Acanthomorphata</taxon>
        <taxon>Ovalentaria</taxon>
        <taxon>Cichlomorphae</taxon>
        <taxon>Cichliformes</taxon>
        <taxon>Cichlidae</taxon>
        <taxon>New World cichlids</taxon>
        <taxon>Cichlasomatinae</taxon>
        <taxon>Heroini</taxon>
        <taxon>Amphilophus</taxon>
    </lineage>
</organism>